<evidence type="ECO:0000256" key="11">
    <source>
        <dbReference type="ARBA" id="ARBA00022839"/>
    </source>
</evidence>
<organism evidence="17">
    <name type="scientific">mine drainage metagenome</name>
    <dbReference type="NCBI Taxonomy" id="410659"/>
    <lineage>
        <taxon>unclassified sequences</taxon>
        <taxon>metagenomes</taxon>
        <taxon>ecological metagenomes</taxon>
    </lineage>
</organism>
<dbReference type="InterPro" id="IPR036397">
    <property type="entry name" value="RNaseH_sf"/>
</dbReference>
<accession>T1C6H8</accession>
<comment type="cofactor">
    <cofactor evidence="2">
        <name>Mg(2+)</name>
        <dbReference type="ChEBI" id="CHEBI:18420"/>
    </cofactor>
</comment>
<dbReference type="GO" id="GO:0008408">
    <property type="term" value="F:3'-5' exonuclease activity"/>
    <property type="evidence" value="ECO:0007669"/>
    <property type="project" value="TreeGrafter"/>
</dbReference>
<evidence type="ECO:0000256" key="5">
    <source>
        <dbReference type="ARBA" id="ARBA00022679"/>
    </source>
</evidence>
<dbReference type="InterPro" id="IPR012337">
    <property type="entry name" value="RNaseH-like_sf"/>
</dbReference>
<dbReference type="SMART" id="SM00479">
    <property type="entry name" value="EXOIII"/>
    <property type="match status" value="1"/>
</dbReference>
<dbReference type="FunFam" id="3.30.420.10:FF:000012">
    <property type="entry name" value="DNA polymerase III subunit epsilon"/>
    <property type="match status" value="1"/>
</dbReference>
<evidence type="ECO:0000259" key="16">
    <source>
        <dbReference type="PROSITE" id="PS50879"/>
    </source>
</evidence>
<comment type="cofactor">
    <cofactor evidence="1">
        <name>Mn(2+)</name>
        <dbReference type="ChEBI" id="CHEBI:29035"/>
    </cofactor>
</comment>
<feature type="domain" description="RNase H type-1" evidence="16">
    <location>
        <begin position="2"/>
        <end position="152"/>
    </location>
</feature>
<keyword evidence="6 17" id="KW-0548">Nucleotidyltransferase</keyword>
<protein>
    <recommendedName>
        <fullName evidence="4">DNA polymerase III subunit epsilon</fullName>
    </recommendedName>
</protein>
<dbReference type="GO" id="GO:0004523">
    <property type="term" value="F:RNA-DNA hybrid ribonuclease activity"/>
    <property type="evidence" value="ECO:0007669"/>
    <property type="project" value="InterPro"/>
</dbReference>
<dbReference type="Pfam" id="PF00929">
    <property type="entry name" value="RNase_T"/>
    <property type="match status" value="1"/>
</dbReference>
<evidence type="ECO:0000256" key="4">
    <source>
        <dbReference type="ARBA" id="ARBA00020352"/>
    </source>
</evidence>
<dbReference type="NCBIfam" id="TIGR00573">
    <property type="entry name" value="dnaq"/>
    <property type="match status" value="1"/>
</dbReference>
<evidence type="ECO:0000256" key="2">
    <source>
        <dbReference type="ARBA" id="ARBA00001946"/>
    </source>
</evidence>
<feature type="region of interest" description="Disordered" evidence="15">
    <location>
        <begin position="97"/>
        <end position="117"/>
    </location>
</feature>
<dbReference type="CDD" id="cd06131">
    <property type="entry name" value="DNA_pol_III_epsilon_Ecoli_like"/>
    <property type="match status" value="1"/>
</dbReference>
<keyword evidence="9" id="KW-0479">Metal-binding</keyword>
<keyword evidence="10" id="KW-0378">Hydrolase</keyword>
<evidence type="ECO:0000256" key="8">
    <source>
        <dbReference type="ARBA" id="ARBA00022722"/>
    </source>
</evidence>
<evidence type="ECO:0000256" key="6">
    <source>
        <dbReference type="ARBA" id="ARBA00022695"/>
    </source>
</evidence>
<dbReference type="GO" id="GO:0003677">
    <property type="term" value="F:DNA binding"/>
    <property type="evidence" value="ECO:0007669"/>
    <property type="project" value="InterPro"/>
</dbReference>
<gene>
    <name evidence="17" type="ORF">B2A_03443</name>
</gene>
<dbReference type="CDD" id="cd09278">
    <property type="entry name" value="RNase_HI_prokaryote_like"/>
    <property type="match status" value="1"/>
</dbReference>
<keyword evidence="13" id="KW-0239">DNA-directed DNA polymerase</keyword>
<dbReference type="GO" id="GO:0005829">
    <property type="term" value="C:cytosol"/>
    <property type="evidence" value="ECO:0007669"/>
    <property type="project" value="TreeGrafter"/>
</dbReference>
<dbReference type="GO" id="GO:0003887">
    <property type="term" value="F:DNA-directed DNA polymerase activity"/>
    <property type="evidence" value="ECO:0007669"/>
    <property type="project" value="UniProtKB-KW"/>
</dbReference>
<evidence type="ECO:0000313" key="17">
    <source>
        <dbReference type="EMBL" id="EQD60904.1"/>
    </source>
</evidence>
<keyword evidence="5 17" id="KW-0808">Transferase</keyword>
<dbReference type="InterPro" id="IPR022892">
    <property type="entry name" value="RNaseHI"/>
</dbReference>
<evidence type="ECO:0000256" key="15">
    <source>
        <dbReference type="SAM" id="MobiDB-lite"/>
    </source>
</evidence>
<dbReference type="Gene3D" id="3.30.420.10">
    <property type="entry name" value="Ribonuclease H-like superfamily/Ribonuclease H"/>
    <property type="match status" value="2"/>
</dbReference>
<dbReference type="InterPro" id="IPR002156">
    <property type="entry name" value="RNaseH_domain"/>
</dbReference>
<reference evidence="17" key="2">
    <citation type="journal article" date="2014" name="ISME J.">
        <title>Microbial stratification in low pH oxic and suboxic macroscopic growths along an acid mine drainage.</title>
        <authorList>
            <person name="Mendez-Garcia C."/>
            <person name="Mesa V."/>
            <person name="Sprenger R.R."/>
            <person name="Richter M."/>
            <person name="Diez M.S."/>
            <person name="Solano J."/>
            <person name="Bargiela R."/>
            <person name="Golyshina O.V."/>
            <person name="Manteca A."/>
            <person name="Ramos J.L."/>
            <person name="Gallego J.R."/>
            <person name="Llorente I."/>
            <person name="Martins Dos Santos V.A."/>
            <person name="Jensen O.N."/>
            <person name="Pelaez A.I."/>
            <person name="Sanchez J."/>
            <person name="Ferrer M."/>
        </authorList>
    </citation>
    <scope>NUCLEOTIDE SEQUENCE</scope>
</reference>
<evidence type="ECO:0000256" key="7">
    <source>
        <dbReference type="ARBA" id="ARBA00022705"/>
    </source>
</evidence>
<comment type="caution">
    <text evidence="17">The sequence shown here is derived from an EMBL/GenBank/DDBJ whole genome shotgun (WGS) entry which is preliminary data.</text>
</comment>
<evidence type="ECO:0000256" key="13">
    <source>
        <dbReference type="ARBA" id="ARBA00022932"/>
    </source>
</evidence>
<evidence type="ECO:0000256" key="9">
    <source>
        <dbReference type="ARBA" id="ARBA00022723"/>
    </source>
</evidence>
<keyword evidence="8" id="KW-0540">Nuclease</keyword>
<reference evidence="17" key="1">
    <citation type="submission" date="2013-08" db="EMBL/GenBank/DDBJ databases">
        <authorList>
            <person name="Mendez C."/>
            <person name="Richter M."/>
            <person name="Ferrer M."/>
            <person name="Sanchez J."/>
        </authorList>
    </citation>
    <scope>NUCLEOTIDE SEQUENCE</scope>
</reference>
<evidence type="ECO:0000256" key="12">
    <source>
        <dbReference type="ARBA" id="ARBA00022842"/>
    </source>
</evidence>
<dbReference type="Pfam" id="PF00075">
    <property type="entry name" value="RNase_H"/>
    <property type="match status" value="1"/>
</dbReference>
<dbReference type="PANTHER" id="PTHR30231:SF41">
    <property type="entry name" value="DNA POLYMERASE III SUBUNIT EPSILON"/>
    <property type="match status" value="1"/>
</dbReference>
<keyword evidence="11" id="KW-0269">Exonuclease</keyword>
<dbReference type="InterPro" id="IPR006309">
    <property type="entry name" value="DnaQ_proteo"/>
</dbReference>
<dbReference type="SUPFAM" id="SSF53098">
    <property type="entry name" value="Ribonuclease H-like"/>
    <property type="match status" value="2"/>
</dbReference>
<proteinExistence type="predicted"/>
<keyword evidence="7" id="KW-0235">DNA replication</keyword>
<dbReference type="PANTHER" id="PTHR30231">
    <property type="entry name" value="DNA POLYMERASE III SUBUNIT EPSILON"/>
    <property type="match status" value="1"/>
</dbReference>
<dbReference type="InterPro" id="IPR006054">
    <property type="entry name" value="DnaQ"/>
</dbReference>
<feature type="compositionally biased region" description="Low complexity" evidence="15">
    <location>
        <begin position="105"/>
        <end position="117"/>
    </location>
</feature>
<keyword evidence="14" id="KW-0464">Manganese</keyword>
<dbReference type="PROSITE" id="PS50879">
    <property type="entry name" value="RNASE_H_1"/>
    <property type="match status" value="1"/>
</dbReference>
<sequence length="398" mass="43449">MSSIEVQIWTDGACLGNPGRGGWAALLRKQAHERVLSGGEPETTNNRMELMAAIAALEALRRPCRVELSTDSQYLRQGITEWVPRWQRNGWRTASKAPVKESGSVAAPGRRGEAARGALVVGARPQWTSRKRARGPSRARRRRGPAARMNRIVVLDTETTGLEVNQGHRLIEIGCVELGDRRRSGRHFHCYLNPERAVDRGALAVHGLDDAFLSTQSRFVEVAAELLEFIDGAELVIHNAAFDLGFLDAELKRLDVAHVPLAQRLAVTDTLLLARERFPGQRNSLDALCKRFEIDNSSRKLHGALLDAELLTDVYLALTTGQSALGFAFDAEAAGAAGKGARMSTQARAAIRITQRPRVLLANIEEQAAHALRLDALDKASKGACAWRRLEADAGDGA</sequence>
<dbReference type="EMBL" id="AUZZ01002306">
    <property type="protein sequence ID" value="EQD60904.1"/>
    <property type="molecule type" value="Genomic_DNA"/>
</dbReference>
<dbReference type="AlphaFoldDB" id="T1C6H8"/>
<dbReference type="NCBIfam" id="NF004316">
    <property type="entry name" value="PRK05711.1"/>
    <property type="match status" value="1"/>
</dbReference>
<evidence type="ECO:0000256" key="1">
    <source>
        <dbReference type="ARBA" id="ARBA00001936"/>
    </source>
</evidence>
<name>T1C6H8_9ZZZZ</name>
<dbReference type="GO" id="GO:0046872">
    <property type="term" value="F:metal ion binding"/>
    <property type="evidence" value="ECO:0007669"/>
    <property type="project" value="UniProtKB-KW"/>
</dbReference>
<comment type="subunit">
    <text evidence="3">Monomer.</text>
</comment>
<dbReference type="InterPro" id="IPR013520">
    <property type="entry name" value="Ribonucl_H"/>
</dbReference>
<evidence type="ECO:0000256" key="3">
    <source>
        <dbReference type="ARBA" id="ARBA00011245"/>
    </source>
</evidence>
<dbReference type="GO" id="GO:0045004">
    <property type="term" value="P:DNA replication proofreading"/>
    <property type="evidence" value="ECO:0007669"/>
    <property type="project" value="TreeGrafter"/>
</dbReference>
<evidence type="ECO:0000256" key="14">
    <source>
        <dbReference type="ARBA" id="ARBA00023211"/>
    </source>
</evidence>
<evidence type="ECO:0000256" key="10">
    <source>
        <dbReference type="ARBA" id="ARBA00022801"/>
    </source>
</evidence>
<keyword evidence="12" id="KW-0460">Magnesium</keyword>
<dbReference type="NCBIfam" id="TIGR01406">
    <property type="entry name" value="dnaQ_proteo"/>
    <property type="match status" value="1"/>
</dbReference>